<dbReference type="InterPro" id="IPR023214">
    <property type="entry name" value="HAD_sf"/>
</dbReference>
<dbReference type="Pfam" id="PF13242">
    <property type="entry name" value="Hydrolase_like"/>
    <property type="match status" value="1"/>
</dbReference>
<protein>
    <recommendedName>
        <fullName evidence="3">FCP1 homology domain-containing protein</fullName>
    </recommendedName>
</protein>
<dbReference type="Gene3D" id="3.40.50.1000">
    <property type="entry name" value="HAD superfamily/HAD-like"/>
    <property type="match status" value="1"/>
</dbReference>
<evidence type="ECO:0000313" key="1">
    <source>
        <dbReference type="EMBL" id="OGE79030.1"/>
    </source>
</evidence>
<dbReference type="EMBL" id="MFEK01000010">
    <property type="protein sequence ID" value="OGE79030.1"/>
    <property type="molecule type" value="Genomic_DNA"/>
</dbReference>
<evidence type="ECO:0008006" key="3">
    <source>
        <dbReference type="Google" id="ProtNLM"/>
    </source>
</evidence>
<dbReference type="InterPro" id="IPR036412">
    <property type="entry name" value="HAD-like_sf"/>
</dbReference>
<dbReference type="CDD" id="cd01427">
    <property type="entry name" value="HAD_like"/>
    <property type="match status" value="1"/>
</dbReference>
<sequence length="150" mass="17567">MIKAVIFDWGRTLYDNDLNREADGAKEILRFCKEKGCRMALVSKVSGNHTVEGRTQLIENSPLRQYLDLFFVTAEYKDKFLDEIVRNWDLPRSEIMIVDDRTVRGIKYGNEHGHPTVWLEKGKYAQELPNAETGQPTHRIRELRELFEIL</sequence>
<accession>A0A1F5NNT6</accession>
<dbReference type="SUPFAM" id="SSF56784">
    <property type="entry name" value="HAD-like"/>
    <property type="match status" value="1"/>
</dbReference>
<name>A0A1F5NNT6_9BACT</name>
<dbReference type="Proteomes" id="UP000176864">
    <property type="component" value="Unassembled WGS sequence"/>
</dbReference>
<reference evidence="1 2" key="1">
    <citation type="journal article" date="2016" name="Nat. Commun.">
        <title>Thousands of microbial genomes shed light on interconnected biogeochemical processes in an aquifer system.</title>
        <authorList>
            <person name="Anantharaman K."/>
            <person name="Brown C.T."/>
            <person name="Hug L.A."/>
            <person name="Sharon I."/>
            <person name="Castelle C.J."/>
            <person name="Probst A.J."/>
            <person name="Thomas B.C."/>
            <person name="Singh A."/>
            <person name="Wilkins M.J."/>
            <person name="Karaoz U."/>
            <person name="Brodie E.L."/>
            <person name="Williams K.H."/>
            <person name="Hubbard S.S."/>
            <person name="Banfield J.F."/>
        </authorList>
    </citation>
    <scope>NUCLEOTIDE SEQUENCE [LARGE SCALE GENOMIC DNA]</scope>
</reference>
<evidence type="ECO:0000313" key="2">
    <source>
        <dbReference type="Proteomes" id="UP000176864"/>
    </source>
</evidence>
<gene>
    <name evidence="1" type="ORF">A2751_01045</name>
</gene>
<dbReference type="STRING" id="1817824.A2751_01045"/>
<comment type="caution">
    <text evidence="1">The sequence shown here is derived from an EMBL/GenBank/DDBJ whole genome shotgun (WGS) entry which is preliminary data.</text>
</comment>
<organism evidence="1 2">
    <name type="scientific">Candidatus Doudnabacteria bacterium RIFCSPHIGHO2_01_FULL_46_14</name>
    <dbReference type="NCBI Taxonomy" id="1817824"/>
    <lineage>
        <taxon>Bacteria</taxon>
        <taxon>Candidatus Doudnaibacteriota</taxon>
    </lineage>
</organism>
<proteinExistence type="predicted"/>
<dbReference type="AlphaFoldDB" id="A0A1F5NNT6"/>